<dbReference type="AlphaFoldDB" id="A0A448YZA4"/>
<keyword evidence="3" id="KW-1185">Reference proteome</keyword>
<name>A0A448YZA4_9STRA</name>
<dbReference type="EMBL" id="CAACVS010000048">
    <property type="protein sequence ID" value="VEU35118.1"/>
    <property type="molecule type" value="Genomic_DNA"/>
</dbReference>
<gene>
    <name evidence="2" type="ORF">PSNMU_V1.4_AUG-EV-PASAV3_0018650</name>
</gene>
<evidence type="ECO:0000313" key="2">
    <source>
        <dbReference type="EMBL" id="VEU35118.1"/>
    </source>
</evidence>
<evidence type="ECO:0000256" key="1">
    <source>
        <dbReference type="SAM" id="MobiDB-lite"/>
    </source>
</evidence>
<organism evidence="2 3">
    <name type="scientific">Pseudo-nitzschia multistriata</name>
    <dbReference type="NCBI Taxonomy" id="183589"/>
    <lineage>
        <taxon>Eukaryota</taxon>
        <taxon>Sar</taxon>
        <taxon>Stramenopiles</taxon>
        <taxon>Ochrophyta</taxon>
        <taxon>Bacillariophyta</taxon>
        <taxon>Bacillariophyceae</taxon>
        <taxon>Bacillariophycidae</taxon>
        <taxon>Bacillariales</taxon>
        <taxon>Bacillariaceae</taxon>
        <taxon>Pseudo-nitzschia</taxon>
    </lineage>
</organism>
<sequence length="160" mass="17023">MHNAVALLRETLNAFLQSVGEELAEVDSPSISPEDVVRAIGSIDCGGDSPEGSNPTGGAGALVLEEIVSRARDLLVLQAEQQRREEGEKAADCDGNVRPPGGPRTDAGAAPGKKTRKRKPKRPRITAEMEAEQERLLKASKRALDEAQGGGRDAFRVELS</sequence>
<evidence type="ECO:0000313" key="3">
    <source>
        <dbReference type="Proteomes" id="UP000291116"/>
    </source>
</evidence>
<feature type="compositionally biased region" description="Basic residues" evidence="1">
    <location>
        <begin position="113"/>
        <end position="124"/>
    </location>
</feature>
<feature type="compositionally biased region" description="Basic and acidic residues" evidence="1">
    <location>
        <begin position="81"/>
        <end position="92"/>
    </location>
</feature>
<proteinExistence type="predicted"/>
<dbReference type="Proteomes" id="UP000291116">
    <property type="component" value="Unassembled WGS sequence"/>
</dbReference>
<feature type="region of interest" description="Disordered" evidence="1">
    <location>
        <begin position="81"/>
        <end position="128"/>
    </location>
</feature>
<reference evidence="2 3" key="1">
    <citation type="submission" date="2019-01" db="EMBL/GenBank/DDBJ databases">
        <authorList>
            <person name="Ferrante I. M."/>
        </authorList>
    </citation>
    <scope>NUCLEOTIDE SEQUENCE [LARGE SCALE GENOMIC DNA]</scope>
    <source>
        <strain evidence="2 3">B856</strain>
    </source>
</reference>
<protein>
    <submittedName>
        <fullName evidence="2">Uncharacterized protein</fullName>
    </submittedName>
</protein>
<accession>A0A448YZA4</accession>